<evidence type="ECO:0000313" key="2">
    <source>
        <dbReference type="Proteomes" id="UP000318733"/>
    </source>
</evidence>
<keyword evidence="1" id="KW-0808">Transferase</keyword>
<evidence type="ECO:0000313" key="1">
    <source>
        <dbReference type="EMBL" id="TSJ40937.1"/>
    </source>
</evidence>
<name>A0A556MLY2_9SPHI</name>
<sequence>MLYWDTVNTRLRDTLIRSMHADEFKDFRLVGGTSLSLQLGHRMSVDIDLFTDSPYGSIDFKAIEKYFLKNYPYILGDINTDPGLGKSYIIGEDKYNSVKVDVFYAMDPFFQPMVIENDIRMATVEEIIAMKMDIVQRKGRKKDFWDIHELLESYSVEQMVALHGARFEYTHEPETIMANFTDFEAADKDEDPQCLRGKEWTFIKQDIIEAIERGRQSPSFTR</sequence>
<dbReference type="InterPro" id="IPR014942">
    <property type="entry name" value="AbiEii"/>
</dbReference>
<accession>A0A556MLY2</accession>
<dbReference type="SUPFAM" id="SSF81301">
    <property type="entry name" value="Nucleotidyltransferase"/>
    <property type="match status" value="1"/>
</dbReference>
<keyword evidence="2" id="KW-1185">Reference proteome</keyword>
<dbReference type="GO" id="GO:0016740">
    <property type="term" value="F:transferase activity"/>
    <property type="evidence" value="ECO:0007669"/>
    <property type="project" value="UniProtKB-KW"/>
</dbReference>
<dbReference type="EMBL" id="VLPK01000002">
    <property type="protein sequence ID" value="TSJ40937.1"/>
    <property type="molecule type" value="Genomic_DNA"/>
</dbReference>
<dbReference type="Proteomes" id="UP000318733">
    <property type="component" value="Unassembled WGS sequence"/>
</dbReference>
<organism evidence="1 2">
    <name type="scientific">Mucilaginibacter corticis</name>
    <dbReference type="NCBI Taxonomy" id="2597670"/>
    <lineage>
        <taxon>Bacteria</taxon>
        <taxon>Pseudomonadati</taxon>
        <taxon>Bacteroidota</taxon>
        <taxon>Sphingobacteriia</taxon>
        <taxon>Sphingobacteriales</taxon>
        <taxon>Sphingobacteriaceae</taxon>
        <taxon>Mucilaginibacter</taxon>
    </lineage>
</organism>
<dbReference type="Pfam" id="PF08843">
    <property type="entry name" value="AbiEii"/>
    <property type="match status" value="1"/>
</dbReference>
<reference evidence="1 2" key="1">
    <citation type="submission" date="2019-07" db="EMBL/GenBank/DDBJ databases">
        <authorList>
            <person name="Huq M.A."/>
        </authorList>
    </citation>
    <scope>NUCLEOTIDE SEQUENCE [LARGE SCALE GENOMIC DNA]</scope>
    <source>
        <strain evidence="1 2">MAH-19</strain>
    </source>
</reference>
<proteinExistence type="predicted"/>
<dbReference type="OrthoDB" id="9796281at2"/>
<gene>
    <name evidence="1" type="ORF">FO440_14470</name>
</gene>
<dbReference type="AlphaFoldDB" id="A0A556MLY2"/>
<comment type="caution">
    <text evidence="1">The sequence shown here is derived from an EMBL/GenBank/DDBJ whole genome shotgun (WGS) entry which is preliminary data.</text>
</comment>
<protein>
    <submittedName>
        <fullName evidence="1">Nucleotidyl transferase AbiEii/AbiGii toxin family protein</fullName>
    </submittedName>
</protein>
<dbReference type="InterPro" id="IPR043519">
    <property type="entry name" value="NT_sf"/>
</dbReference>